<evidence type="ECO:0000256" key="1">
    <source>
        <dbReference type="SAM" id="MobiDB-lite"/>
    </source>
</evidence>
<name>A0A699SQH9_TANCI</name>
<comment type="caution">
    <text evidence="2">The sequence shown here is derived from an EMBL/GenBank/DDBJ whole genome shotgun (WGS) entry which is preliminary data.</text>
</comment>
<feature type="region of interest" description="Disordered" evidence="1">
    <location>
        <begin position="1"/>
        <end position="67"/>
    </location>
</feature>
<evidence type="ECO:0000313" key="2">
    <source>
        <dbReference type="EMBL" id="GFD00137.1"/>
    </source>
</evidence>
<dbReference type="EMBL" id="BKCJ011182869">
    <property type="protein sequence ID" value="GFD00137.1"/>
    <property type="molecule type" value="Genomic_DNA"/>
</dbReference>
<feature type="compositionally biased region" description="Acidic residues" evidence="1">
    <location>
        <begin position="42"/>
        <end position="55"/>
    </location>
</feature>
<sequence length="177" mass="19624">PRDESSDSDSEPEAEVADNEPEAEEADDELEVEEAGVKPEVEGADVELEAEEPDGVPEATIGTGSQRPFVVRDFPMGIYEAGESSTARDPQFVGGLAPWALRRDLEALHRHERIREAESETSRTEVSLLGSEAKIGKMEREILHHDLSGVEETLRKVVERLKVLEKRGECDFEEEIG</sequence>
<dbReference type="AlphaFoldDB" id="A0A699SQH9"/>
<reference evidence="2" key="1">
    <citation type="journal article" date="2019" name="Sci. Rep.">
        <title>Draft genome of Tanacetum cinerariifolium, the natural source of mosquito coil.</title>
        <authorList>
            <person name="Yamashiro T."/>
            <person name="Shiraishi A."/>
            <person name="Satake H."/>
            <person name="Nakayama K."/>
        </authorList>
    </citation>
    <scope>NUCLEOTIDE SEQUENCE</scope>
</reference>
<feature type="non-terminal residue" evidence="2">
    <location>
        <position position="1"/>
    </location>
</feature>
<gene>
    <name evidence="2" type="ORF">Tci_872106</name>
</gene>
<feature type="compositionally biased region" description="Acidic residues" evidence="1">
    <location>
        <begin position="1"/>
        <end position="34"/>
    </location>
</feature>
<accession>A0A699SQH9</accession>
<protein>
    <submittedName>
        <fullName evidence="2">Uncharacterized protein</fullName>
    </submittedName>
</protein>
<proteinExistence type="predicted"/>
<organism evidence="2">
    <name type="scientific">Tanacetum cinerariifolium</name>
    <name type="common">Dalmatian daisy</name>
    <name type="synonym">Chrysanthemum cinerariifolium</name>
    <dbReference type="NCBI Taxonomy" id="118510"/>
    <lineage>
        <taxon>Eukaryota</taxon>
        <taxon>Viridiplantae</taxon>
        <taxon>Streptophyta</taxon>
        <taxon>Embryophyta</taxon>
        <taxon>Tracheophyta</taxon>
        <taxon>Spermatophyta</taxon>
        <taxon>Magnoliopsida</taxon>
        <taxon>eudicotyledons</taxon>
        <taxon>Gunneridae</taxon>
        <taxon>Pentapetalae</taxon>
        <taxon>asterids</taxon>
        <taxon>campanulids</taxon>
        <taxon>Asterales</taxon>
        <taxon>Asteraceae</taxon>
        <taxon>Asteroideae</taxon>
        <taxon>Anthemideae</taxon>
        <taxon>Anthemidinae</taxon>
        <taxon>Tanacetum</taxon>
    </lineage>
</organism>